<dbReference type="EMBL" id="PKMF04000353">
    <property type="protein sequence ID" value="KAK7836453.1"/>
    <property type="molecule type" value="Genomic_DNA"/>
</dbReference>
<sequence>MARFDILLTSYDEVNHWKSKEKSFHTKDVFVLVVEFLLKNAKVLEKMVIAKPQVMQNETHNILLKFLQVPQKLLSFPRASPHAVLKNRSLTDDSNQNSSNGVTYFHAHKRNRSKNRKEREEE</sequence>
<dbReference type="Proteomes" id="UP000237347">
    <property type="component" value="Unassembled WGS sequence"/>
</dbReference>
<feature type="compositionally biased region" description="Polar residues" evidence="1">
    <location>
        <begin position="92"/>
        <end position="102"/>
    </location>
</feature>
<feature type="region of interest" description="Disordered" evidence="1">
    <location>
        <begin position="87"/>
        <end position="122"/>
    </location>
</feature>
<feature type="compositionally biased region" description="Basic residues" evidence="1">
    <location>
        <begin position="106"/>
        <end position="116"/>
    </location>
</feature>
<keyword evidence="3" id="KW-1185">Reference proteome</keyword>
<evidence type="ECO:0000313" key="2">
    <source>
        <dbReference type="EMBL" id="KAK7836453.1"/>
    </source>
</evidence>
<name>A0AAW0KCT5_QUESU</name>
<gene>
    <name evidence="2" type="ORF">CFP56_022501</name>
</gene>
<comment type="caution">
    <text evidence="2">The sequence shown here is derived from an EMBL/GenBank/DDBJ whole genome shotgun (WGS) entry which is preliminary data.</text>
</comment>
<evidence type="ECO:0000256" key="1">
    <source>
        <dbReference type="SAM" id="MobiDB-lite"/>
    </source>
</evidence>
<evidence type="ECO:0008006" key="4">
    <source>
        <dbReference type="Google" id="ProtNLM"/>
    </source>
</evidence>
<proteinExistence type="predicted"/>
<organism evidence="2 3">
    <name type="scientific">Quercus suber</name>
    <name type="common">Cork oak</name>
    <dbReference type="NCBI Taxonomy" id="58331"/>
    <lineage>
        <taxon>Eukaryota</taxon>
        <taxon>Viridiplantae</taxon>
        <taxon>Streptophyta</taxon>
        <taxon>Embryophyta</taxon>
        <taxon>Tracheophyta</taxon>
        <taxon>Spermatophyta</taxon>
        <taxon>Magnoliopsida</taxon>
        <taxon>eudicotyledons</taxon>
        <taxon>Gunneridae</taxon>
        <taxon>Pentapetalae</taxon>
        <taxon>rosids</taxon>
        <taxon>fabids</taxon>
        <taxon>Fagales</taxon>
        <taxon>Fagaceae</taxon>
        <taxon>Quercus</taxon>
    </lineage>
</organism>
<protein>
    <recommendedName>
        <fullName evidence="4">FBD domain-containing protein</fullName>
    </recommendedName>
</protein>
<dbReference type="AlphaFoldDB" id="A0AAW0KCT5"/>
<accession>A0AAW0KCT5</accession>
<evidence type="ECO:0000313" key="3">
    <source>
        <dbReference type="Proteomes" id="UP000237347"/>
    </source>
</evidence>
<reference evidence="2 3" key="1">
    <citation type="journal article" date="2018" name="Sci. Data">
        <title>The draft genome sequence of cork oak.</title>
        <authorList>
            <person name="Ramos A.M."/>
            <person name="Usie A."/>
            <person name="Barbosa P."/>
            <person name="Barros P.M."/>
            <person name="Capote T."/>
            <person name="Chaves I."/>
            <person name="Simoes F."/>
            <person name="Abreu I."/>
            <person name="Carrasquinho I."/>
            <person name="Faro C."/>
            <person name="Guimaraes J.B."/>
            <person name="Mendonca D."/>
            <person name="Nobrega F."/>
            <person name="Rodrigues L."/>
            <person name="Saibo N.J.M."/>
            <person name="Varela M.C."/>
            <person name="Egas C."/>
            <person name="Matos J."/>
            <person name="Miguel C.M."/>
            <person name="Oliveira M.M."/>
            <person name="Ricardo C.P."/>
            <person name="Goncalves S."/>
        </authorList>
    </citation>
    <scope>NUCLEOTIDE SEQUENCE [LARGE SCALE GENOMIC DNA]</scope>
    <source>
        <strain evidence="3">cv. HL8</strain>
    </source>
</reference>